<dbReference type="OMA" id="DNCHEQF"/>
<feature type="region of interest" description="Disordered" evidence="1">
    <location>
        <begin position="1"/>
        <end position="29"/>
    </location>
</feature>
<dbReference type="Proteomes" id="UP000002640">
    <property type="component" value="Unassembled WGS sequence"/>
</dbReference>
<dbReference type="KEGG" id="psoj:PHYSODRAFT_254168"/>
<organism evidence="2 3">
    <name type="scientific">Phytophthora sojae (strain P6497)</name>
    <name type="common">Soybean stem and root rot agent</name>
    <name type="synonym">Phytophthora megasperma f. sp. glycines</name>
    <dbReference type="NCBI Taxonomy" id="1094619"/>
    <lineage>
        <taxon>Eukaryota</taxon>
        <taxon>Sar</taxon>
        <taxon>Stramenopiles</taxon>
        <taxon>Oomycota</taxon>
        <taxon>Peronosporomycetes</taxon>
        <taxon>Peronosporales</taxon>
        <taxon>Peronosporaceae</taxon>
        <taxon>Phytophthora</taxon>
    </lineage>
</organism>
<reference evidence="2 3" key="1">
    <citation type="journal article" date="2006" name="Science">
        <title>Phytophthora genome sequences uncover evolutionary origins and mechanisms of pathogenesis.</title>
        <authorList>
            <person name="Tyler B.M."/>
            <person name="Tripathy S."/>
            <person name="Zhang X."/>
            <person name="Dehal P."/>
            <person name="Jiang R.H."/>
            <person name="Aerts A."/>
            <person name="Arredondo F.D."/>
            <person name="Baxter L."/>
            <person name="Bensasson D."/>
            <person name="Beynon J.L."/>
            <person name="Chapman J."/>
            <person name="Damasceno C.M."/>
            <person name="Dorrance A.E."/>
            <person name="Dou D."/>
            <person name="Dickerman A.W."/>
            <person name="Dubchak I.L."/>
            <person name="Garbelotto M."/>
            <person name="Gijzen M."/>
            <person name="Gordon S.G."/>
            <person name="Govers F."/>
            <person name="Grunwald N.J."/>
            <person name="Huang W."/>
            <person name="Ivors K.L."/>
            <person name="Jones R.W."/>
            <person name="Kamoun S."/>
            <person name="Krampis K."/>
            <person name="Lamour K.H."/>
            <person name="Lee M.K."/>
            <person name="McDonald W.H."/>
            <person name="Medina M."/>
            <person name="Meijer H.J."/>
            <person name="Nordberg E.K."/>
            <person name="Maclean D.J."/>
            <person name="Ospina-Giraldo M.D."/>
            <person name="Morris P.F."/>
            <person name="Phuntumart V."/>
            <person name="Putnam N.H."/>
            <person name="Rash S."/>
            <person name="Rose J.K."/>
            <person name="Sakihama Y."/>
            <person name="Salamov A.A."/>
            <person name="Savidor A."/>
            <person name="Scheuring C.F."/>
            <person name="Smith B.M."/>
            <person name="Sobral B.W."/>
            <person name="Terry A."/>
            <person name="Torto-Alalibo T.A."/>
            <person name="Win J."/>
            <person name="Xu Z."/>
            <person name="Zhang H."/>
            <person name="Grigoriev I.V."/>
            <person name="Rokhsar D.S."/>
            <person name="Boore J.L."/>
        </authorList>
    </citation>
    <scope>NUCLEOTIDE SEQUENCE [LARGE SCALE GENOMIC DNA]</scope>
    <source>
        <strain evidence="2 3">P6497</strain>
    </source>
</reference>
<accession>G5A9D1</accession>
<dbReference type="SMR" id="G5A9D1"/>
<dbReference type="GeneID" id="20638472"/>
<dbReference type="AlphaFoldDB" id="G5A9D1"/>
<evidence type="ECO:0000256" key="1">
    <source>
        <dbReference type="SAM" id="MobiDB-lite"/>
    </source>
</evidence>
<dbReference type="InParanoid" id="G5A9D1"/>
<proteinExistence type="predicted"/>
<keyword evidence="3" id="KW-1185">Reference proteome</keyword>
<name>G5A9D1_PHYSP</name>
<sequence>MAPSLASTLALRSPSRRTPSRSSAGAAVEDKDTKYNPLAFLEGQGFATQEGFDARRRDNGYKTLRDFMDRGKYTVTQGADYFCGWTNPKGTPQPIPRSTGYTHDGPCEIWLDDVRVLERSPTIDYSSCEKKGGCTMHWYWLGVRFLKNSYSWQVYKECIPLTAAPKRLRM</sequence>
<gene>
    <name evidence="2" type="ORF">PHYSODRAFT_254168</name>
</gene>
<protein>
    <submittedName>
        <fullName evidence="2">Uncharacterized protein</fullName>
    </submittedName>
</protein>
<dbReference type="EMBL" id="JH159161">
    <property type="protein sequence ID" value="EGZ08507.1"/>
    <property type="molecule type" value="Genomic_DNA"/>
</dbReference>
<evidence type="ECO:0000313" key="2">
    <source>
        <dbReference type="EMBL" id="EGZ08507.1"/>
    </source>
</evidence>
<evidence type="ECO:0000313" key="3">
    <source>
        <dbReference type="Proteomes" id="UP000002640"/>
    </source>
</evidence>
<dbReference type="RefSeq" id="XP_009536679.1">
    <property type="nucleotide sequence ID" value="XM_009538384.1"/>
</dbReference>